<accession>A0A0V0HRM6</accession>
<keyword evidence="1" id="KW-1133">Transmembrane helix</keyword>
<dbReference type="EMBL" id="GEDG01016056">
    <property type="protein sequence ID" value="JAP22900.1"/>
    <property type="molecule type" value="Transcribed_RNA"/>
</dbReference>
<name>A0A0V0HRM6_SOLCH</name>
<feature type="transmembrane region" description="Helical" evidence="1">
    <location>
        <begin position="52"/>
        <end position="73"/>
    </location>
</feature>
<proteinExistence type="predicted"/>
<evidence type="ECO:0000313" key="2">
    <source>
        <dbReference type="EMBL" id="JAP22900.1"/>
    </source>
</evidence>
<keyword evidence="1" id="KW-0812">Transmembrane</keyword>
<protein>
    <submittedName>
        <fullName evidence="2">Putative ovule protein</fullName>
    </submittedName>
</protein>
<evidence type="ECO:0000256" key="1">
    <source>
        <dbReference type="SAM" id="Phobius"/>
    </source>
</evidence>
<reference evidence="2" key="1">
    <citation type="submission" date="2015-12" db="EMBL/GenBank/DDBJ databases">
        <title>Gene expression during late stages of embryo sac development: a critical building block for successful pollen-pistil interactions.</title>
        <authorList>
            <person name="Liu Y."/>
            <person name="Joly V."/>
            <person name="Sabar M."/>
            <person name="Matton D.P."/>
        </authorList>
    </citation>
    <scope>NUCLEOTIDE SEQUENCE</scope>
</reference>
<dbReference type="AlphaFoldDB" id="A0A0V0HRM6"/>
<keyword evidence="1" id="KW-0472">Membrane</keyword>
<organism evidence="2">
    <name type="scientific">Solanum chacoense</name>
    <name type="common">Chaco potato</name>
    <dbReference type="NCBI Taxonomy" id="4108"/>
    <lineage>
        <taxon>Eukaryota</taxon>
        <taxon>Viridiplantae</taxon>
        <taxon>Streptophyta</taxon>
        <taxon>Embryophyta</taxon>
        <taxon>Tracheophyta</taxon>
        <taxon>Spermatophyta</taxon>
        <taxon>Magnoliopsida</taxon>
        <taxon>eudicotyledons</taxon>
        <taxon>Gunneridae</taxon>
        <taxon>Pentapetalae</taxon>
        <taxon>asterids</taxon>
        <taxon>lamiids</taxon>
        <taxon>Solanales</taxon>
        <taxon>Solanaceae</taxon>
        <taxon>Solanoideae</taxon>
        <taxon>Solaneae</taxon>
        <taxon>Solanum</taxon>
    </lineage>
</organism>
<sequence length="74" mass="8338">MLHDVPCSKGGNFCFSFWYVLSLSPEACYCRFVQYPSGCWGALHLLFKHTKVFSGSAILYLSLSIVVYLSHLVV</sequence>